<proteinExistence type="predicted"/>
<name>A0A7R8UVF7_HERIL</name>
<dbReference type="InParanoid" id="A0A7R8UVF7"/>
<gene>
    <name evidence="1" type="ORF">HERILL_LOCUS10388</name>
</gene>
<evidence type="ECO:0000313" key="1">
    <source>
        <dbReference type="EMBL" id="CAD7087702.1"/>
    </source>
</evidence>
<organism evidence="1 2">
    <name type="scientific">Hermetia illucens</name>
    <name type="common">Black soldier fly</name>
    <dbReference type="NCBI Taxonomy" id="343691"/>
    <lineage>
        <taxon>Eukaryota</taxon>
        <taxon>Metazoa</taxon>
        <taxon>Ecdysozoa</taxon>
        <taxon>Arthropoda</taxon>
        <taxon>Hexapoda</taxon>
        <taxon>Insecta</taxon>
        <taxon>Pterygota</taxon>
        <taxon>Neoptera</taxon>
        <taxon>Endopterygota</taxon>
        <taxon>Diptera</taxon>
        <taxon>Brachycera</taxon>
        <taxon>Stratiomyomorpha</taxon>
        <taxon>Stratiomyidae</taxon>
        <taxon>Hermetiinae</taxon>
        <taxon>Hermetia</taxon>
    </lineage>
</organism>
<dbReference type="AlphaFoldDB" id="A0A7R8UVF7"/>
<sequence>MGNVARNAVFRVRYDVVGCAAWQRPKHPHSLRPSTKWFSIVRVLLPIRPRRRDFHSIVRKSRRKTAFSGRETHEECFLRPLLVLCTQKSNYPGESV</sequence>
<protein>
    <submittedName>
        <fullName evidence="1">Uncharacterized protein</fullName>
    </submittedName>
</protein>
<dbReference type="EMBL" id="LR899012">
    <property type="protein sequence ID" value="CAD7087702.1"/>
    <property type="molecule type" value="Genomic_DNA"/>
</dbReference>
<keyword evidence="2" id="KW-1185">Reference proteome</keyword>
<dbReference type="Proteomes" id="UP000594454">
    <property type="component" value="Chromosome 4"/>
</dbReference>
<reference evidence="1 2" key="1">
    <citation type="submission" date="2020-11" db="EMBL/GenBank/DDBJ databases">
        <authorList>
            <person name="Wallbank WR R."/>
            <person name="Pardo Diaz C."/>
            <person name="Kozak K."/>
            <person name="Martin S."/>
            <person name="Jiggins C."/>
            <person name="Moest M."/>
            <person name="Warren A I."/>
            <person name="Generalovic N T."/>
            <person name="Byers J.R.P. K."/>
            <person name="Montejo-Kovacevich G."/>
            <person name="Yen C E."/>
        </authorList>
    </citation>
    <scope>NUCLEOTIDE SEQUENCE [LARGE SCALE GENOMIC DNA]</scope>
</reference>
<accession>A0A7R8UVF7</accession>
<evidence type="ECO:0000313" key="2">
    <source>
        <dbReference type="Proteomes" id="UP000594454"/>
    </source>
</evidence>